<dbReference type="KEGG" id="rhoz:GXP67_12015"/>
<accession>A0A6C0GH41</accession>
<keyword evidence="2" id="KW-1185">Reference proteome</keyword>
<sequence>MSTAYQIVHEEEIEHKNEYYELHLIKNSQQQRIFFSTNQENLEQTARQIIDDMGIQVEKWHIIPHSKH</sequence>
<evidence type="ECO:0000313" key="2">
    <source>
        <dbReference type="Proteomes" id="UP000480178"/>
    </source>
</evidence>
<organism evidence="1 2">
    <name type="scientific">Rhodocytophaga rosea</name>
    <dbReference type="NCBI Taxonomy" id="2704465"/>
    <lineage>
        <taxon>Bacteria</taxon>
        <taxon>Pseudomonadati</taxon>
        <taxon>Bacteroidota</taxon>
        <taxon>Cytophagia</taxon>
        <taxon>Cytophagales</taxon>
        <taxon>Rhodocytophagaceae</taxon>
        <taxon>Rhodocytophaga</taxon>
    </lineage>
</organism>
<evidence type="ECO:0000313" key="1">
    <source>
        <dbReference type="EMBL" id="QHT67308.1"/>
    </source>
</evidence>
<dbReference type="EMBL" id="CP048222">
    <property type="protein sequence ID" value="QHT67308.1"/>
    <property type="molecule type" value="Genomic_DNA"/>
</dbReference>
<gene>
    <name evidence="1" type="ORF">GXP67_12015</name>
</gene>
<proteinExistence type="predicted"/>
<reference evidence="1 2" key="1">
    <citation type="submission" date="2020-01" db="EMBL/GenBank/DDBJ databases">
        <authorList>
            <person name="Kim M.K."/>
        </authorList>
    </citation>
    <scope>NUCLEOTIDE SEQUENCE [LARGE SCALE GENOMIC DNA]</scope>
    <source>
        <strain evidence="1 2">172606-1</strain>
    </source>
</reference>
<name>A0A6C0GH41_9BACT</name>
<dbReference type="Proteomes" id="UP000480178">
    <property type="component" value="Chromosome"/>
</dbReference>
<protein>
    <submittedName>
        <fullName evidence="1">Uncharacterized protein</fullName>
    </submittedName>
</protein>
<dbReference type="AlphaFoldDB" id="A0A6C0GH41"/>
<dbReference type="RefSeq" id="WP_162443346.1">
    <property type="nucleotide sequence ID" value="NZ_CP048222.1"/>
</dbReference>